<dbReference type="EMBL" id="JAMKPW020000011">
    <property type="protein sequence ID" value="KAK8213221.1"/>
    <property type="molecule type" value="Genomic_DNA"/>
</dbReference>
<organism evidence="1 2">
    <name type="scientific">Zalaria obscura</name>
    <dbReference type="NCBI Taxonomy" id="2024903"/>
    <lineage>
        <taxon>Eukaryota</taxon>
        <taxon>Fungi</taxon>
        <taxon>Dikarya</taxon>
        <taxon>Ascomycota</taxon>
        <taxon>Pezizomycotina</taxon>
        <taxon>Dothideomycetes</taxon>
        <taxon>Dothideomycetidae</taxon>
        <taxon>Dothideales</taxon>
        <taxon>Zalariaceae</taxon>
        <taxon>Zalaria</taxon>
    </lineage>
</organism>
<keyword evidence="2" id="KW-1185">Reference proteome</keyword>
<reference evidence="1" key="1">
    <citation type="submission" date="2024-02" db="EMBL/GenBank/DDBJ databases">
        <title>Metagenome Assembled Genome of Zalaria obscura JY119.</title>
        <authorList>
            <person name="Vighnesh L."/>
            <person name="Jagadeeshwari U."/>
            <person name="Venkata Ramana C."/>
            <person name="Sasikala C."/>
        </authorList>
    </citation>
    <scope>NUCLEOTIDE SEQUENCE</scope>
    <source>
        <strain evidence="1">JY119</strain>
    </source>
</reference>
<gene>
    <name evidence="1" type="ORF">M8818_002519</name>
</gene>
<accession>A0ACC3SI56</accession>
<evidence type="ECO:0000313" key="2">
    <source>
        <dbReference type="Proteomes" id="UP001320706"/>
    </source>
</evidence>
<sequence length="586" mass="66238">MLSRGFPDADKSAKFTELNRAPSSIFLRWKDGTYAIDADKEHDSANVLMLLGKSMEKLLTMDTSDFERYRKSDPRGVTQEEREDPESYHYSTQGDFLMRSQLDAHDPRLPGTGMFDLKTRAVVSIRMRSSDYEDMSGYEIQHQHGHFESYEREYYDMMRSTLLKYSLQARMGRMDGIFVAYHNVKRIFGFQYLSINEIDRALHGQLDRCLGDQEFLASIELLNKALDAATKRFPEQGVGAEEPGWEAVDEQVEEDIAKDGASPAREEQENTASVGQALTPTKANEVGASENPAASDDDSNRAADTSPTESSLPAEQPAESATEKSAEDYSTTESAADRPFLSANKPDTLEEDLRPLLAFTLTVRNRVNGSYIDRPKKLEPTDEWKVEYVLKEFSRPSNAWSLYEATKARRAAKYGRFSAADDDEGLNESYYIRMLRQLSQKGRELRAQMDEADQDKAKVVVGHAMSECSDFRQAPSFKVAASPDMASVEDYLAWLYKKESGVTYRRALAQVQSAVQTLTVLEIAESDKDNEPRGLHSRADGQHLTSSRERTSDEPQTAHSVVHFSLTLPHARSVSRRITLRIDEWR</sequence>
<proteinExistence type="predicted"/>
<evidence type="ECO:0000313" key="1">
    <source>
        <dbReference type="EMBL" id="KAK8213221.1"/>
    </source>
</evidence>
<name>A0ACC3SI56_9PEZI</name>
<dbReference type="Proteomes" id="UP001320706">
    <property type="component" value="Unassembled WGS sequence"/>
</dbReference>
<comment type="caution">
    <text evidence="1">The sequence shown here is derived from an EMBL/GenBank/DDBJ whole genome shotgun (WGS) entry which is preliminary data.</text>
</comment>
<protein>
    <submittedName>
        <fullName evidence="1">Uncharacterized protein</fullName>
    </submittedName>
</protein>